<proteinExistence type="predicted"/>
<dbReference type="GO" id="GO:0005856">
    <property type="term" value="C:cytoskeleton"/>
    <property type="evidence" value="ECO:0007669"/>
    <property type="project" value="UniProtKB-SubCell"/>
</dbReference>
<dbReference type="SMART" id="SM00365">
    <property type="entry name" value="LRR_SD22"/>
    <property type="match status" value="4"/>
</dbReference>
<evidence type="ECO:0000256" key="3">
    <source>
        <dbReference type="ARBA" id="ARBA00023212"/>
    </source>
</evidence>
<dbReference type="SMART" id="SM00368">
    <property type="entry name" value="LRR_RI"/>
    <property type="match status" value="4"/>
</dbReference>
<organism evidence="4 5">
    <name type="scientific">Branchiostoma belcheri</name>
    <name type="common">Amphioxus</name>
    <dbReference type="NCBI Taxonomy" id="7741"/>
    <lineage>
        <taxon>Eukaryota</taxon>
        <taxon>Metazoa</taxon>
        <taxon>Chordata</taxon>
        <taxon>Cephalochordata</taxon>
        <taxon>Leptocardii</taxon>
        <taxon>Amphioxiformes</taxon>
        <taxon>Branchiostomatidae</taxon>
        <taxon>Branchiostoma</taxon>
    </lineage>
</organism>
<reference evidence="5" key="1">
    <citation type="submission" date="2025-08" db="UniProtKB">
        <authorList>
            <consortium name="RefSeq"/>
        </authorList>
    </citation>
    <scope>IDENTIFICATION</scope>
    <source>
        <tissue evidence="5">Gonad</tissue>
    </source>
</reference>
<dbReference type="Proteomes" id="UP000515135">
    <property type="component" value="Unplaced"/>
</dbReference>
<keyword evidence="3" id="KW-0206">Cytoskeleton</keyword>
<dbReference type="SMART" id="SM00367">
    <property type="entry name" value="LRR_CC"/>
    <property type="match status" value="4"/>
</dbReference>
<comment type="subcellular location">
    <subcellularLocation>
        <location evidence="1">Cytoplasm</location>
        <location evidence="1">Cytoskeleton</location>
    </subcellularLocation>
</comment>
<evidence type="ECO:0000313" key="4">
    <source>
        <dbReference type="Proteomes" id="UP000515135"/>
    </source>
</evidence>
<protein>
    <submittedName>
        <fullName evidence="5">Uncharacterized protein LOC109476140</fullName>
    </submittedName>
</protein>
<gene>
    <name evidence="5" type="primary">LOC109476140</name>
</gene>
<evidence type="ECO:0000256" key="2">
    <source>
        <dbReference type="ARBA" id="ARBA00022490"/>
    </source>
</evidence>
<dbReference type="InterPro" id="IPR006553">
    <property type="entry name" value="Leu-rich_rpt_Cys-con_subtyp"/>
</dbReference>
<dbReference type="Gene3D" id="3.80.10.10">
    <property type="entry name" value="Ribonuclease Inhibitor"/>
    <property type="match status" value="3"/>
</dbReference>
<dbReference type="KEGG" id="bbel:109476140"/>
<dbReference type="RefSeq" id="XP_019632595.1">
    <property type="nucleotide sequence ID" value="XM_019777036.1"/>
</dbReference>
<keyword evidence="4" id="KW-1185">Reference proteome</keyword>
<dbReference type="PANTHER" id="PTHR24107">
    <property type="entry name" value="YNEIN REGULATORY COMPLEX SUBUNIT 5"/>
    <property type="match status" value="1"/>
</dbReference>
<evidence type="ECO:0000256" key="1">
    <source>
        <dbReference type="ARBA" id="ARBA00004245"/>
    </source>
</evidence>
<name>A0A6P4YT42_BRABE</name>
<dbReference type="Pfam" id="PF13516">
    <property type="entry name" value="LRR_6"/>
    <property type="match status" value="4"/>
</dbReference>
<dbReference type="InterPro" id="IPR052410">
    <property type="entry name" value="DRC5"/>
</dbReference>
<dbReference type="GeneID" id="109476140"/>
<dbReference type="AlphaFoldDB" id="A0A6P4YT42"/>
<dbReference type="InterPro" id="IPR032675">
    <property type="entry name" value="LRR_dom_sf"/>
</dbReference>
<accession>A0A6P4YT42</accession>
<dbReference type="PROSITE" id="PS51450">
    <property type="entry name" value="LRR"/>
    <property type="match status" value="1"/>
</dbReference>
<evidence type="ECO:0000313" key="5">
    <source>
        <dbReference type="RefSeq" id="XP_019632595.1"/>
    </source>
</evidence>
<keyword evidence="2" id="KW-0963">Cytoplasm</keyword>
<dbReference type="InterPro" id="IPR001611">
    <property type="entry name" value="Leu-rich_rpt"/>
</dbReference>
<sequence length="824" mass="92391">MAEWVAHAIRTQTAADCSELLRVCAEMSDHLPITCCSLAHFLSMTKSPTHLHQFVTLLMQRQLEGESDNSNHRFLVVNTIAESKQLDALSSLTQTLFPDKTLDLSAIPEISLHGLHCLTQLIRNTTLIQRVKLPENMTFKHVAKQYPFGSKRSSSTNHTNQIRYLSYLPLFECLSSTCMSLDSLLPRLMFFVKKDKKIKVEIMQQYLLFNQSLEKLKVKSDKFTSGTLGNLSKSLLFTPNITDIAIAFNEVNNDDMKQAMIVLSCLHNLKHAELTEYSSVSCLSGRSETLTLQCKTRPDVWPSVFSFLPFDIQELVLYGRQKEEDNNGAWCERSSLLVLPTAAVAELASSFRHLECLVKLNLKCLKVSSSEWLKLCQGLSLLCPGTSSAEGDEVSRFPPLKMLGFTYCNLTSDDILSLTEQLPTLQNLEEIDLSHNDISDEAVPGLAEGLSSSQNMKKVNLSHNKLSGRGDFLPPLPNLEEIDLSHNAISDEAVPDLARGLSSCENLKKVYLESHRISNKGALLLLLQGQCKRLQLKIRENNISGDLVSLICNRKNASQVTKLDLTSADYPWSNVAPLRTSDVPLLLQFLSQLPNLQELALCVSCQGEEEAIHINQLYGVQHLLKKLKLKGWSLDNIISVSTQMFQHFHMLEEIDLSQNAISDEAVSGLAQGLASCQNLKMVDLSYNKLSDVGELMKAFINLPFLTHVDMYHNSISDKSLPTIAARLKVSRNVEEVRLYDNRFSAEGVRDFIRSMKGKAYRLFSDDLLYDGSQADMSESVESGGEGAQREEQQWERLRVETELIKVKFRQLAVCITHKGQVVNS</sequence>
<dbReference type="OrthoDB" id="120976at2759"/>
<dbReference type="PANTHER" id="PTHR24107:SF2">
    <property type="entry name" value="NLR FAMILY CARD DOMAIN CONTAINING 3"/>
    <property type="match status" value="1"/>
</dbReference>
<dbReference type="SUPFAM" id="SSF52058">
    <property type="entry name" value="L domain-like"/>
    <property type="match status" value="1"/>
</dbReference>